<dbReference type="EMBL" id="VCGU01000007">
    <property type="protein sequence ID" value="TRY73419.1"/>
    <property type="molecule type" value="Genomic_DNA"/>
</dbReference>
<comment type="caution">
    <text evidence="2">The sequence shown here is derived from an EMBL/GenBank/DDBJ whole genome shotgun (WGS) entry which is preliminary data.</text>
</comment>
<feature type="signal peptide" evidence="1">
    <location>
        <begin position="1"/>
        <end position="18"/>
    </location>
</feature>
<accession>A0A553P6V5</accession>
<keyword evidence="3" id="KW-1185">Reference proteome</keyword>
<sequence>MAKSLIFVSILVFSCSNAKLDGKNGFESSGIGLQSGESIQDNTVESLLFKEKGINVNTFIVDFLMNRETILTPEEAYRIAQKVVGEDRTGEFLTSLTKTLDLAAELKERIASCKFTEEKTVDVFVDKGSISNIRDQLIELNDFWSCSEEVSVPKMKPNATSKLAAMMQWKHLQDLRDALSSDPKGVAELCISYLKTNNIITSDLEPMAILGVEALVSNPEVIKNSLAFIDNLEMGLRSESGKRLIALVPEIMQADTERALELFSKEADYNQEAFFNLIGNNDLAQQFFRQVARFLIGGYELGKQALNDNMKLAIANGLLISNNFPALNKRHLLQSVVKIVEKILSYFTVSRVEEWNMYDRALKFKQEFEKLYFRMERFDDLLEDELVSVLSQFLQDNLMMPMKDAWLVNKFVTSQGNPKCLAPVLCIYKERYATNNEINKMIVDGLTHALVYSWAGSTPESIHQATSEHIPEDGDSCSAKFDSSTLKDCDIFSQSKSNLRPMDLSFDHNEL</sequence>
<proteinExistence type="predicted"/>
<evidence type="ECO:0000256" key="1">
    <source>
        <dbReference type="SAM" id="SignalP"/>
    </source>
</evidence>
<evidence type="ECO:0000313" key="2">
    <source>
        <dbReference type="EMBL" id="TRY73419.1"/>
    </source>
</evidence>
<reference evidence="2 3" key="1">
    <citation type="journal article" date="2018" name="Nat. Ecol. Evol.">
        <title>Genomic signatures of mitonuclear coevolution across populations of Tigriopus californicus.</title>
        <authorList>
            <person name="Barreto F.S."/>
            <person name="Watson E.T."/>
            <person name="Lima T.G."/>
            <person name="Willett C.S."/>
            <person name="Edmands S."/>
            <person name="Li W."/>
            <person name="Burton R.S."/>
        </authorList>
    </citation>
    <scope>NUCLEOTIDE SEQUENCE [LARGE SCALE GENOMIC DNA]</scope>
    <source>
        <strain evidence="2 3">San Diego</strain>
    </source>
</reference>
<evidence type="ECO:0000313" key="3">
    <source>
        <dbReference type="Proteomes" id="UP000318571"/>
    </source>
</evidence>
<name>A0A553P6V5_TIGCA</name>
<keyword evidence="1" id="KW-0732">Signal</keyword>
<dbReference type="PROSITE" id="PS51257">
    <property type="entry name" value="PROKAR_LIPOPROTEIN"/>
    <property type="match status" value="1"/>
</dbReference>
<gene>
    <name evidence="2" type="ORF">TCAL_14654</name>
</gene>
<organism evidence="2 3">
    <name type="scientific">Tigriopus californicus</name>
    <name type="common">Marine copepod</name>
    <dbReference type="NCBI Taxonomy" id="6832"/>
    <lineage>
        <taxon>Eukaryota</taxon>
        <taxon>Metazoa</taxon>
        <taxon>Ecdysozoa</taxon>
        <taxon>Arthropoda</taxon>
        <taxon>Crustacea</taxon>
        <taxon>Multicrustacea</taxon>
        <taxon>Hexanauplia</taxon>
        <taxon>Copepoda</taxon>
        <taxon>Harpacticoida</taxon>
        <taxon>Harpacticidae</taxon>
        <taxon>Tigriopus</taxon>
    </lineage>
</organism>
<feature type="chain" id="PRO_5022093286" evidence="1">
    <location>
        <begin position="19"/>
        <end position="511"/>
    </location>
</feature>
<dbReference type="Proteomes" id="UP000318571">
    <property type="component" value="Chromosome 3"/>
</dbReference>
<dbReference type="AlphaFoldDB" id="A0A553P6V5"/>
<protein>
    <submittedName>
        <fullName evidence="2">Uncharacterized protein</fullName>
    </submittedName>
</protein>